<dbReference type="Proteomes" id="UP000587002">
    <property type="component" value="Unassembled WGS sequence"/>
</dbReference>
<evidence type="ECO:0000313" key="1">
    <source>
        <dbReference type="EMBL" id="NYI82304.1"/>
    </source>
</evidence>
<dbReference type="EMBL" id="JACCFJ010000001">
    <property type="protein sequence ID" value="NYI82304.1"/>
    <property type="molecule type" value="Genomic_DNA"/>
</dbReference>
<dbReference type="AlphaFoldDB" id="A0A853ACX5"/>
<evidence type="ECO:0000313" key="2">
    <source>
        <dbReference type="Proteomes" id="UP000587002"/>
    </source>
</evidence>
<evidence type="ECO:0008006" key="3">
    <source>
        <dbReference type="Google" id="ProtNLM"/>
    </source>
</evidence>
<organism evidence="1 2">
    <name type="scientific">Saccharopolyspora hordei</name>
    <dbReference type="NCBI Taxonomy" id="1838"/>
    <lineage>
        <taxon>Bacteria</taxon>
        <taxon>Bacillati</taxon>
        <taxon>Actinomycetota</taxon>
        <taxon>Actinomycetes</taxon>
        <taxon>Pseudonocardiales</taxon>
        <taxon>Pseudonocardiaceae</taxon>
        <taxon>Saccharopolyspora</taxon>
    </lineage>
</organism>
<keyword evidence="2" id="KW-1185">Reference proteome</keyword>
<protein>
    <recommendedName>
        <fullName evidence="3">SapB/AmfS family lantipeptide</fullName>
    </recommendedName>
</protein>
<reference evidence="1 2" key="1">
    <citation type="submission" date="2020-07" db="EMBL/GenBank/DDBJ databases">
        <title>Sequencing the genomes of 1000 actinobacteria strains.</title>
        <authorList>
            <person name="Klenk H.-P."/>
        </authorList>
    </citation>
    <scope>NUCLEOTIDE SEQUENCE [LARGE SCALE GENOMIC DNA]</scope>
    <source>
        <strain evidence="1 2">DSM 44065</strain>
    </source>
</reference>
<comment type="caution">
    <text evidence="1">The sequence shown here is derived from an EMBL/GenBank/DDBJ whole genome shotgun (WGS) entry which is preliminary data.</text>
</comment>
<proteinExistence type="predicted"/>
<name>A0A853ACX5_9PSEU</name>
<sequence>MRRSLMNVLDLQALETAAAEALVPGSTVSSNC</sequence>
<gene>
    <name evidence="1" type="ORF">HNR68_000934</name>
</gene>
<accession>A0A853ACX5</accession>